<protein>
    <submittedName>
        <fullName evidence="2">Uncharacterized protein</fullName>
    </submittedName>
</protein>
<dbReference type="GeneID" id="56929433"/>
<gene>
    <name evidence="1" type="ORF">NHP190020_07370</name>
    <name evidence="2" type="ORF">SNTW_03170</name>
</gene>
<dbReference type="EMBL" id="AP023036">
    <property type="protein sequence ID" value="BCD45698.1"/>
    <property type="molecule type" value="Genomic_DNA"/>
</dbReference>
<evidence type="ECO:0000313" key="4">
    <source>
        <dbReference type="Proteomes" id="UP000509742"/>
    </source>
</evidence>
<dbReference type="RefSeq" id="WP_155729046.1">
    <property type="nucleotide sequence ID" value="NZ_AP019774.1"/>
</dbReference>
<evidence type="ECO:0000313" key="2">
    <source>
        <dbReference type="EMBL" id="BCD69672.1"/>
    </source>
</evidence>
<dbReference type="AlphaFoldDB" id="A0A6J4CY90"/>
<organism evidence="2 3">
    <name type="scientific">Helicobacter suis</name>
    <dbReference type="NCBI Taxonomy" id="104628"/>
    <lineage>
        <taxon>Bacteria</taxon>
        <taxon>Pseudomonadati</taxon>
        <taxon>Campylobacterota</taxon>
        <taxon>Epsilonproteobacteria</taxon>
        <taxon>Campylobacterales</taxon>
        <taxon>Helicobacteraceae</taxon>
        <taxon>Helicobacter</taxon>
    </lineage>
</organism>
<reference evidence="1 4" key="2">
    <citation type="submission" date="2020-04" db="EMBL/GenBank/DDBJ databases">
        <title>Genomic analysis of gastric non-Helicobacter pylori Helicobacters isolated in Japan.</title>
        <authorList>
            <person name="Suzuki M."/>
            <person name="Rimbara E."/>
        </authorList>
    </citation>
    <scope>NUCLEOTIDE SEQUENCE [LARGE SCALE GENOMIC DNA]</scope>
    <source>
        <strain evidence="1 4">NHP19-0020</strain>
    </source>
</reference>
<name>A0A6J4CY90_9HELI</name>
<sequence>MNLLKFLINLFKKTPPKRVFYRGKNGIYSATHYALTEDGLIVCRETKKVIGALESIIY</sequence>
<dbReference type="Proteomes" id="UP000317935">
    <property type="component" value="Chromosome"/>
</dbReference>
<evidence type="ECO:0000313" key="3">
    <source>
        <dbReference type="Proteomes" id="UP000317935"/>
    </source>
</evidence>
<evidence type="ECO:0000313" key="1">
    <source>
        <dbReference type="EMBL" id="BCD45698.1"/>
    </source>
</evidence>
<keyword evidence="4" id="KW-1185">Reference proteome</keyword>
<accession>A0A6J4CY90</accession>
<dbReference type="Proteomes" id="UP000509742">
    <property type="component" value="Chromosome"/>
</dbReference>
<reference evidence="2 3" key="1">
    <citation type="submission" date="2019-06" db="EMBL/GenBank/DDBJ databases">
        <title>Complete genome sequence of Helicobacter suis SNTW101c.</title>
        <authorList>
            <person name="Rimbara E."/>
            <person name="Suzuki M."/>
            <person name="Matsui H."/>
            <person name="Nakamura M."/>
            <person name="Mori S."/>
            <person name="Shibayama K."/>
        </authorList>
    </citation>
    <scope>NUCLEOTIDE SEQUENCE [LARGE SCALE GENOMIC DNA]</scope>
    <source>
        <strain evidence="2 3">SNTW101c</strain>
    </source>
</reference>
<proteinExistence type="predicted"/>
<dbReference type="EMBL" id="AP019774">
    <property type="protein sequence ID" value="BCD69672.1"/>
    <property type="molecule type" value="Genomic_DNA"/>
</dbReference>